<dbReference type="RefSeq" id="WP_303679703.1">
    <property type="nucleotide sequence ID" value="NZ_CATXFH010000041.1"/>
</dbReference>
<dbReference type="Pfam" id="PF10387">
    <property type="entry name" value="DUF2442"/>
    <property type="match status" value="1"/>
</dbReference>
<dbReference type="Gene3D" id="3.30.2020.10">
    <property type="entry name" value="NE0471-like N-terminal domain"/>
    <property type="match status" value="1"/>
</dbReference>
<dbReference type="InterPro" id="IPR018841">
    <property type="entry name" value="DUF2442"/>
</dbReference>
<accession>A0A1Q6R6H3</accession>
<organism evidence="1 2">
    <name type="scientific">Phascolarctobacterium succinatutens</name>
    <dbReference type="NCBI Taxonomy" id="626940"/>
    <lineage>
        <taxon>Bacteria</taxon>
        <taxon>Bacillati</taxon>
        <taxon>Bacillota</taxon>
        <taxon>Negativicutes</taxon>
        <taxon>Acidaminococcales</taxon>
        <taxon>Acidaminococcaceae</taxon>
        <taxon>Phascolarctobacterium</taxon>
    </lineage>
</organism>
<evidence type="ECO:0008006" key="3">
    <source>
        <dbReference type="Google" id="ProtNLM"/>
    </source>
</evidence>
<dbReference type="SUPFAM" id="SSF143880">
    <property type="entry name" value="NE0471 N-terminal domain-like"/>
    <property type="match status" value="1"/>
</dbReference>
<sequence>MLRPTAISVTVQKDYTLKVIFDNGETKIFDVKPYIKGSWYSQLKNFSYFSLAKADGFTVIWPDGQDICPDELYYNSVPI</sequence>
<dbReference type="AlphaFoldDB" id="A0A1Q6R6H3"/>
<comment type="caution">
    <text evidence="1">The sequence shown here is derived from an EMBL/GenBank/DDBJ whole genome shotgun (WGS) entry which is preliminary data.</text>
</comment>
<dbReference type="STRING" id="626940.BHW43_04825"/>
<dbReference type="EMBL" id="MNTG01000026">
    <property type="protein sequence ID" value="OLA37949.1"/>
    <property type="molecule type" value="Genomic_DNA"/>
</dbReference>
<evidence type="ECO:0000313" key="2">
    <source>
        <dbReference type="Proteomes" id="UP000186777"/>
    </source>
</evidence>
<protein>
    <recommendedName>
        <fullName evidence="3">DUF2442 domain-containing protein</fullName>
    </recommendedName>
</protein>
<dbReference type="InterPro" id="IPR036782">
    <property type="entry name" value="NE0471-like_N"/>
</dbReference>
<dbReference type="Proteomes" id="UP000186777">
    <property type="component" value="Unassembled WGS sequence"/>
</dbReference>
<proteinExistence type="predicted"/>
<gene>
    <name evidence="1" type="ORF">BHW43_04825</name>
</gene>
<evidence type="ECO:0000313" key="1">
    <source>
        <dbReference type="EMBL" id="OLA37949.1"/>
    </source>
</evidence>
<name>A0A1Q6R6H3_9FIRM</name>
<reference evidence="1 2" key="1">
    <citation type="journal article" date="2016" name="Nat. Biotechnol.">
        <title>Measurement of bacterial replication rates in microbial communities.</title>
        <authorList>
            <person name="Brown C.T."/>
            <person name="Olm M.R."/>
            <person name="Thomas B.C."/>
            <person name="Banfield J.F."/>
        </authorList>
    </citation>
    <scope>NUCLEOTIDE SEQUENCE [LARGE SCALE GENOMIC DNA]</scope>
    <source>
        <strain evidence="1">46_33</strain>
    </source>
</reference>